<keyword evidence="2" id="KW-1185">Reference proteome</keyword>
<protein>
    <submittedName>
        <fullName evidence="1">Uncharacterized protein</fullName>
    </submittedName>
</protein>
<reference evidence="1 2" key="1">
    <citation type="submission" date="2021-02" db="EMBL/GenBank/DDBJ databases">
        <title>Draft Genome Sequences of 5 Vibrio neptunius Strains Isolated From of Bivalve Hatcheries.</title>
        <authorList>
            <person name="Galvis F."/>
            <person name="Barja J.L."/>
            <person name="Lemos M.L."/>
            <person name="Balado M."/>
        </authorList>
    </citation>
    <scope>NUCLEOTIDE SEQUENCE [LARGE SCALE GENOMIC DNA]</scope>
    <source>
        <strain evidence="1 2">PP-145.98</strain>
    </source>
</reference>
<accession>A0ABS3A286</accession>
<dbReference type="RefSeq" id="WP_206369146.1">
    <property type="nucleotide sequence ID" value="NZ_CAWPTM010000178.1"/>
</dbReference>
<evidence type="ECO:0000313" key="1">
    <source>
        <dbReference type="EMBL" id="MBN3577012.1"/>
    </source>
</evidence>
<name>A0ABS3A286_9VIBR</name>
<gene>
    <name evidence="1" type="ORF">JYA62_04930</name>
</gene>
<evidence type="ECO:0000313" key="2">
    <source>
        <dbReference type="Proteomes" id="UP000779070"/>
    </source>
</evidence>
<comment type="caution">
    <text evidence="1">The sequence shown here is derived from an EMBL/GenBank/DDBJ whole genome shotgun (WGS) entry which is preliminary data.</text>
</comment>
<dbReference type="SUPFAM" id="SSF69304">
    <property type="entry name" value="Tricorn protease N-terminal domain"/>
    <property type="match status" value="1"/>
</dbReference>
<proteinExistence type="predicted"/>
<dbReference type="EMBL" id="JAFHLB010000004">
    <property type="protein sequence ID" value="MBN3577012.1"/>
    <property type="molecule type" value="Genomic_DNA"/>
</dbReference>
<organism evidence="1 2">
    <name type="scientific">Vibrio neptunius</name>
    <dbReference type="NCBI Taxonomy" id="170651"/>
    <lineage>
        <taxon>Bacteria</taxon>
        <taxon>Pseudomonadati</taxon>
        <taxon>Pseudomonadota</taxon>
        <taxon>Gammaproteobacteria</taxon>
        <taxon>Vibrionales</taxon>
        <taxon>Vibrionaceae</taxon>
        <taxon>Vibrio</taxon>
    </lineage>
</organism>
<dbReference type="Proteomes" id="UP000779070">
    <property type="component" value="Unassembled WGS sequence"/>
</dbReference>
<sequence>MNKKLLLGLGVAAALVAGVSYYVTKPYFAEQARIELLADQLESRNKTRYAGGVRWRYRYDFDIPDNPTVADWNTEQLKLPQVLFTVTNPEDETKVSYWALSIDGTNPQLLIPDGVMPPPPRRGNIDFSKYMSRSPNGRYLVIPQKGGSVLYDLANGETTKLGKVGRDIHHSMWDIDSTQVVVKKGEELLLVKLATKAVLKFDEVNGPLAQRAASFSKAYMSQSEQMIYLSFDRLMAGGNFYCGESEEYIATFGDHGVPNCGNTLVIDAKTLQLVDRGDFSPNAYYCYLRGSKFSDGFYCSGAGGGKVFRVGRPSQQVGQHPANATLLALNGGDIWLTALHQRNISRVLAQPIESSPTKEMFYTYGGLHDGERAKVSAFGFGFSRYVIEHKDSDSWSESLYPLPTYDDLEKAKAVLQQRNQR</sequence>